<evidence type="ECO:0008006" key="5">
    <source>
        <dbReference type="Google" id="ProtNLM"/>
    </source>
</evidence>
<keyword evidence="1" id="KW-0732">Signal</keyword>
<name>A0A4Y2WPY3_ARAVE</name>
<reference evidence="2 4" key="1">
    <citation type="journal article" date="2019" name="Sci. Rep.">
        <title>Orb-weaving spider Araneus ventricosus genome elucidates the spidroin gene catalogue.</title>
        <authorList>
            <person name="Kono N."/>
            <person name="Nakamura H."/>
            <person name="Ohtoshi R."/>
            <person name="Moran D.A.P."/>
            <person name="Shinohara A."/>
            <person name="Yoshida Y."/>
            <person name="Fujiwara M."/>
            <person name="Mori M."/>
            <person name="Tomita M."/>
            <person name="Arakawa K."/>
        </authorList>
    </citation>
    <scope>NUCLEOTIDE SEQUENCE [LARGE SCALE GENOMIC DNA]</scope>
</reference>
<comment type="caution">
    <text evidence="2">The sequence shown here is derived from an EMBL/GenBank/DDBJ whole genome shotgun (WGS) entry which is preliminary data.</text>
</comment>
<organism evidence="2 4">
    <name type="scientific">Araneus ventricosus</name>
    <name type="common">Orbweaver spider</name>
    <name type="synonym">Epeira ventricosa</name>
    <dbReference type="NCBI Taxonomy" id="182803"/>
    <lineage>
        <taxon>Eukaryota</taxon>
        <taxon>Metazoa</taxon>
        <taxon>Ecdysozoa</taxon>
        <taxon>Arthropoda</taxon>
        <taxon>Chelicerata</taxon>
        <taxon>Arachnida</taxon>
        <taxon>Araneae</taxon>
        <taxon>Araneomorphae</taxon>
        <taxon>Entelegynae</taxon>
        <taxon>Araneoidea</taxon>
        <taxon>Araneidae</taxon>
        <taxon>Araneus</taxon>
    </lineage>
</organism>
<feature type="signal peptide" evidence="1">
    <location>
        <begin position="1"/>
        <end position="19"/>
    </location>
</feature>
<dbReference type="Proteomes" id="UP000499080">
    <property type="component" value="Unassembled WGS sequence"/>
</dbReference>
<evidence type="ECO:0000313" key="4">
    <source>
        <dbReference type="Proteomes" id="UP000499080"/>
    </source>
</evidence>
<evidence type="ECO:0000313" key="3">
    <source>
        <dbReference type="EMBL" id="GBO38018.1"/>
    </source>
</evidence>
<dbReference type="EMBL" id="BGPR01062622">
    <property type="protein sequence ID" value="GBO38017.1"/>
    <property type="molecule type" value="Genomic_DNA"/>
</dbReference>
<keyword evidence="4" id="KW-1185">Reference proteome</keyword>
<proteinExistence type="predicted"/>
<dbReference type="EMBL" id="BGPR01062624">
    <property type="protein sequence ID" value="GBO38018.1"/>
    <property type="molecule type" value="Genomic_DNA"/>
</dbReference>
<accession>A0A4Y2WPY3</accession>
<dbReference type="AlphaFoldDB" id="A0A4Y2WPY3"/>
<feature type="chain" id="PRO_5036129318" description="Secreted protein" evidence="1">
    <location>
        <begin position="20"/>
        <end position="99"/>
    </location>
</feature>
<gene>
    <name evidence="2" type="ORF">AVEN_51879_1</name>
    <name evidence="3" type="ORF">AVEN_65815_1</name>
</gene>
<evidence type="ECO:0000313" key="2">
    <source>
        <dbReference type="EMBL" id="GBO38017.1"/>
    </source>
</evidence>
<sequence length="99" mass="10726">MSKLSVIIIQALLIKFADGIVNISKAGNSSVLHSTHLSQHLFFPHPFKSKARHSSEAPKCAGTRGERSSLPLYNCSSIPLQRISNKSSLIARSQSGQIV</sequence>
<evidence type="ECO:0000256" key="1">
    <source>
        <dbReference type="SAM" id="SignalP"/>
    </source>
</evidence>
<protein>
    <recommendedName>
        <fullName evidence="5">Secreted protein</fullName>
    </recommendedName>
</protein>